<dbReference type="PROSITE" id="PS00061">
    <property type="entry name" value="ADH_SHORT"/>
    <property type="match status" value="1"/>
</dbReference>
<evidence type="ECO:0000256" key="1">
    <source>
        <dbReference type="ARBA" id="ARBA00006484"/>
    </source>
</evidence>
<protein>
    <submittedName>
        <fullName evidence="3">SDR family oxidoreductase</fullName>
    </submittedName>
</protein>
<dbReference type="EMBL" id="JAFMPY010000010">
    <property type="protein sequence ID" value="MBO0904236.1"/>
    <property type="molecule type" value="Genomic_DNA"/>
</dbReference>
<reference evidence="3 4" key="1">
    <citation type="submission" date="2021-03" db="EMBL/GenBank/DDBJ databases">
        <title>Whole genome sequence of Jiella sp. MQZ13P-4.</title>
        <authorList>
            <person name="Tuo L."/>
        </authorList>
    </citation>
    <scope>NUCLEOTIDE SEQUENCE [LARGE SCALE GENOMIC DNA]</scope>
    <source>
        <strain evidence="3 4">MQZ13P-4</strain>
    </source>
</reference>
<dbReference type="PRINTS" id="PR00081">
    <property type="entry name" value="GDHRDH"/>
</dbReference>
<dbReference type="Pfam" id="PF13561">
    <property type="entry name" value="adh_short_C2"/>
    <property type="match status" value="1"/>
</dbReference>
<dbReference type="CDD" id="cd05233">
    <property type="entry name" value="SDR_c"/>
    <property type="match status" value="1"/>
</dbReference>
<evidence type="ECO:0000313" key="3">
    <source>
        <dbReference type="EMBL" id="MBO0904236.1"/>
    </source>
</evidence>
<name>A0ABS3J3I1_9HYPH</name>
<dbReference type="InterPro" id="IPR002347">
    <property type="entry name" value="SDR_fam"/>
</dbReference>
<dbReference type="PANTHER" id="PTHR42760">
    <property type="entry name" value="SHORT-CHAIN DEHYDROGENASES/REDUCTASES FAMILY MEMBER"/>
    <property type="match status" value="1"/>
</dbReference>
<dbReference type="InterPro" id="IPR036291">
    <property type="entry name" value="NAD(P)-bd_dom_sf"/>
</dbReference>
<keyword evidence="2" id="KW-0560">Oxidoreductase</keyword>
<dbReference type="RefSeq" id="WP_207350884.1">
    <property type="nucleotide sequence ID" value="NZ_JAFMPY010000010.1"/>
</dbReference>
<dbReference type="PANTHER" id="PTHR42760:SF133">
    <property type="entry name" value="3-OXOACYL-[ACYL-CARRIER-PROTEIN] REDUCTASE"/>
    <property type="match status" value="1"/>
</dbReference>
<dbReference type="Gene3D" id="3.40.50.720">
    <property type="entry name" value="NAD(P)-binding Rossmann-like Domain"/>
    <property type="match status" value="1"/>
</dbReference>
<comment type="similarity">
    <text evidence="1">Belongs to the short-chain dehydrogenases/reductases (SDR) family.</text>
</comment>
<dbReference type="InterPro" id="IPR020904">
    <property type="entry name" value="Sc_DH/Rdtase_CS"/>
</dbReference>
<comment type="caution">
    <text evidence="3">The sequence shown here is derived from an EMBL/GenBank/DDBJ whole genome shotgun (WGS) entry which is preliminary data.</text>
</comment>
<keyword evidence="4" id="KW-1185">Reference proteome</keyword>
<dbReference type="PRINTS" id="PR00080">
    <property type="entry name" value="SDRFAMILY"/>
</dbReference>
<dbReference type="Proteomes" id="UP000664288">
    <property type="component" value="Unassembled WGS sequence"/>
</dbReference>
<evidence type="ECO:0000256" key="2">
    <source>
        <dbReference type="ARBA" id="ARBA00023002"/>
    </source>
</evidence>
<gene>
    <name evidence="3" type="ORF">J1C47_11340</name>
</gene>
<proteinExistence type="inferred from homology"/>
<sequence length="250" mass="26418">MTIIVTGAASGIGRATAERLLREGKTVAAFDRDAAGLARLREAGALGGDLRLTIEIDIADEGQVQSAVRRTVDEVGPIAGLVNSAGIDHLDRIADCSFADWRRIMSVNLDGTFLMCREVVRHMAGRGSGKIVNVASWLAKSGMAGHGPYSASKFGMIGLTQSLAKEVAAQGICVNAVCPGAIDHTRMREEADLQSEQRGLLPARARIDTIPMGRLGEPEDVAGVILFLLSSDADYMTGQAVNVTGGLWMN</sequence>
<organism evidence="3 4">
    <name type="scientific">Jiella sonneratiae</name>
    <dbReference type="NCBI Taxonomy" id="2816856"/>
    <lineage>
        <taxon>Bacteria</taxon>
        <taxon>Pseudomonadati</taxon>
        <taxon>Pseudomonadota</taxon>
        <taxon>Alphaproteobacteria</taxon>
        <taxon>Hyphomicrobiales</taxon>
        <taxon>Aurantimonadaceae</taxon>
        <taxon>Jiella</taxon>
    </lineage>
</organism>
<accession>A0ABS3J3I1</accession>
<dbReference type="SUPFAM" id="SSF51735">
    <property type="entry name" value="NAD(P)-binding Rossmann-fold domains"/>
    <property type="match status" value="1"/>
</dbReference>
<evidence type="ECO:0000313" key="4">
    <source>
        <dbReference type="Proteomes" id="UP000664288"/>
    </source>
</evidence>